<dbReference type="STRING" id="917.SAMN05216326_1128"/>
<dbReference type="GO" id="GO:0006400">
    <property type="term" value="P:tRNA modification"/>
    <property type="evidence" value="ECO:0007669"/>
    <property type="project" value="TreeGrafter"/>
</dbReference>
<feature type="binding site" evidence="10">
    <location>
        <begin position="37"/>
        <end position="44"/>
    </location>
    <ligand>
        <name>ATP</name>
        <dbReference type="ChEBI" id="CHEBI:30616"/>
    </ligand>
</feature>
<evidence type="ECO:0000256" key="8">
    <source>
        <dbReference type="ARBA" id="ARBA00022842"/>
    </source>
</evidence>
<evidence type="ECO:0000313" key="15">
    <source>
        <dbReference type="Proteomes" id="UP000199459"/>
    </source>
</evidence>
<dbReference type="EMBL" id="FOCP01000001">
    <property type="protein sequence ID" value="SEM67132.1"/>
    <property type="molecule type" value="Genomic_DNA"/>
</dbReference>
<comment type="function">
    <text evidence="2 10 12">Catalyzes the transfer of a dimethylallyl group onto the adenine at position 37 in tRNAs that read codons beginning with uridine, leading to the formation of N6-(dimethylallyl)adenosine (i(6)A).</text>
</comment>
<name>A0A1H8A8A5_9PROT</name>
<keyword evidence="4 10" id="KW-0808">Transferase</keyword>
<comment type="catalytic activity">
    <reaction evidence="9 10 11">
        <text>adenosine(37) in tRNA + dimethylallyl diphosphate = N(6)-dimethylallyladenosine(37) in tRNA + diphosphate</text>
        <dbReference type="Rhea" id="RHEA:26482"/>
        <dbReference type="Rhea" id="RHEA-COMP:10162"/>
        <dbReference type="Rhea" id="RHEA-COMP:10375"/>
        <dbReference type="ChEBI" id="CHEBI:33019"/>
        <dbReference type="ChEBI" id="CHEBI:57623"/>
        <dbReference type="ChEBI" id="CHEBI:74411"/>
        <dbReference type="ChEBI" id="CHEBI:74415"/>
        <dbReference type="EC" id="2.5.1.75"/>
    </reaction>
</comment>
<dbReference type="EC" id="2.5.1.75" evidence="10"/>
<dbReference type="InterPro" id="IPR039657">
    <property type="entry name" value="Dimethylallyltransferase"/>
</dbReference>
<dbReference type="PANTHER" id="PTHR11088:SF60">
    <property type="entry name" value="TRNA DIMETHYLALLYLTRANSFERASE"/>
    <property type="match status" value="1"/>
</dbReference>
<dbReference type="HAMAP" id="MF_00185">
    <property type="entry name" value="IPP_trans"/>
    <property type="match status" value="1"/>
</dbReference>
<protein>
    <recommendedName>
        <fullName evidence="10">tRNA dimethylallyltransferase</fullName>
        <ecNumber evidence="10">2.5.1.75</ecNumber>
    </recommendedName>
    <alternativeName>
        <fullName evidence="10">Dimethylallyl diphosphate:tRNA dimethylallyltransferase</fullName>
        <shortName evidence="10">DMAPP:tRNA dimethylallyltransferase</shortName>
        <shortName evidence="10">DMATase</shortName>
    </alternativeName>
    <alternativeName>
        <fullName evidence="10">Isopentenyl-diphosphate:tRNA isopentenyltransferase</fullName>
        <shortName evidence="10">IPP transferase</shortName>
        <shortName evidence="10">IPPT</shortName>
        <shortName evidence="10">IPTase</shortName>
    </alternativeName>
</protein>
<dbReference type="Gene3D" id="1.10.20.140">
    <property type="match status" value="1"/>
</dbReference>
<comment type="subunit">
    <text evidence="10">Monomer.</text>
</comment>
<evidence type="ECO:0000256" key="10">
    <source>
        <dbReference type="HAMAP-Rule" id="MF_00185"/>
    </source>
</evidence>
<evidence type="ECO:0000256" key="12">
    <source>
        <dbReference type="RuleBase" id="RU003784"/>
    </source>
</evidence>
<gene>
    <name evidence="10" type="primary">miaA</name>
    <name evidence="14" type="ORF">SAMN05216325_10122</name>
</gene>
<comment type="cofactor">
    <cofactor evidence="1 10">
        <name>Mg(2+)</name>
        <dbReference type="ChEBI" id="CHEBI:18420"/>
    </cofactor>
</comment>
<keyword evidence="8 10" id="KW-0460">Magnesium</keyword>
<reference evidence="14 15" key="1">
    <citation type="submission" date="2016-10" db="EMBL/GenBank/DDBJ databases">
        <authorList>
            <person name="de Groot N.N."/>
        </authorList>
    </citation>
    <scope>NUCLEOTIDE SEQUENCE [LARGE SCALE GENOMIC DNA]</scope>
    <source>
        <strain evidence="14 15">Nm22</strain>
    </source>
</reference>
<dbReference type="Proteomes" id="UP000199459">
    <property type="component" value="Unassembled WGS sequence"/>
</dbReference>
<evidence type="ECO:0000256" key="9">
    <source>
        <dbReference type="ARBA" id="ARBA00049563"/>
    </source>
</evidence>
<dbReference type="Pfam" id="PF01715">
    <property type="entry name" value="IPPT"/>
    <property type="match status" value="1"/>
</dbReference>
<keyword evidence="7 10" id="KW-0067">ATP-binding</keyword>
<evidence type="ECO:0000256" key="7">
    <source>
        <dbReference type="ARBA" id="ARBA00022840"/>
    </source>
</evidence>
<evidence type="ECO:0000256" key="4">
    <source>
        <dbReference type="ARBA" id="ARBA00022679"/>
    </source>
</evidence>
<dbReference type="InterPro" id="IPR027417">
    <property type="entry name" value="P-loop_NTPase"/>
</dbReference>
<keyword evidence="5 10" id="KW-0819">tRNA processing</keyword>
<dbReference type="GO" id="GO:0052381">
    <property type="term" value="F:tRNA dimethylallyltransferase activity"/>
    <property type="evidence" value="ECO:0007669"/>
    <property type="project" value="UniProtKB-UniRule"/>
</dbReference>
<evidence type="ECO:0000256" key="13">
    <source>
        <dbReference type="RuleBase" id="RU003785"/>
    </source>
</evidence>
<feature type="site" description="Interaction with substrate tRNA" evidence="10">
    <location>
        <position position="150"/>
    </location>
</feature>
<dbReference type="GO" id="GO:0005524">
    <property type="term" value="F:ATP binding"/>
    <property type="evidence" value="ECO:0007669"/>
    <property type="project" value="UniProtKB-UniRule"/>
</dbReference>
<evidence type="ECO:0000256" key="3">
    <source>
        <dbReference type="ARBA" id="ARBA00005842"/>
    </source>
</evidence>
<evidence type="ECO:0000256" key="1">
    <source>
        <dbReference type="ARBA" id="ARBA00001946"/>
    </source>
</evidence>
<evidence type="ECO:0000313" key="14">
    <source>
        <dbReference type="EMBL" id="SEM67132.1"/>
    </source>
</evidence>
<sequence length="345" mass="39014">MTHCMPGDKVNKLPADTAVLRKQDMHNRMPIAVVLMGPTASGKSRVALEIAERFPVEIVSVDSAQVYRYMNIGTAKPDRKILIQTPHHLIDLIDPVEQYSAAQFRQDVLDVMQDIVRRGKIPLLAGGTMLYFQALLDGLSTLPEADSQLRAAIENEAKISGWPALHKKLATIDAESAARIQPADSQRIQRALEVCMITGRPMSEILKAPRNTELPFRLIKLALLPADRSQLHQRIAERFEGMLQRGLIDELSLLRQQFELNPDLPSMRCVGYRQAWLFLEKKINHETLRDKGIAATRQLAKRQLTWLRSIMRGHEIIAFDCLADDVHLQVCRFLQAAHIVSETKQ</sequence>
<feature type="binding site" evidence="10">
    <location>
        <begin position="39"/>
        <end position="44"/>
    </location>
    <ligand>
        <name>substrate</name>
    </ligand>
</feature>
<evidence type="ECO:0000256" key="11">
    <source>
        <dbReference type="RuleBase" id="RU003783"/>
    </source>
</evidence>
<evidence type="ECO:0000256" key="5">
    <source>
        <dbReference type="ARBA" id="ARBA00022694"/>
    </source>
</evidence>
<proteinExistence type="inferred from homology"/>
<feature type="site" description="Interaction with substrate tRNA" evidence="10">
    <location>
        <position position="128"/>
    </location>
</feature>
<comment type="similarity">
    <text evidence="3 10 13">Belongs to the IPP transferase family.</text>
</comment>
<dbReference type="Gene3D" id="3.40.50.300">
    <property type="entry name" value="P-loop containing nucleotide triphosphate hydrolases"/>
    <property type="match status" value="1"/>
</dbReference>
<accession>A0A1H8A8A5</accession>
<evidence type="ECO:0000256" key="6">
    <source>
        <dbReference type="ARBA" id="ARBA00022741"/>
    </source>
</evidence>
<keyword evidence="6 10" id="KW-0547">Nucleotide-binding</keyword>
<organism evidence="14 15">
    <name type="scientific">Nitrosomonas marina</name>
    <dbReference type="NCBI Taxonomy" id="917"/>
    <lineage>
        <taxon>Bacteria</taxon>
        <taxon>Pseudomonadati</taxon>
        <taxon>Pseudomonadota</taxon>
        <taxon>Betaproteobacteria</taxon>
        <taxon>Nitrosomonadales</taxon>
        <taxon>Nitrosomonadaceae</taxon>
        <taxon>Nitrosomonas</taxon>
    </lineage>
</organism>
<dbReference type="FunFam" id="1.10.20.140:FF:000001">
    <property type="entry name" value="tRNA dimethylallyltransferase"/>
    <property type="match status" value="1"/>
</dbReference>
<comment type="caution">
    <text evidence="10">Lacks conserved residue(s) required for the propagation of feature annotation.</text>
</comment>
<feature type="region of interest" description="Interaction with substrate tRNA" evidence="10">
    <location>
        <begin position="186"/>
        <end position="190"/>
    </location>
</feature>
<feature type="region of interest" description="Interaction with substrate tRNA" evidence="10">
    <location>
        <begin position="62"/>
        <end position="65"/>
    </location>
</feature>
<dbReference type="AlphaFoldDB" id="A0A1H8A8A5"/>
<dbReference type="InterPro" id="IPR018022">
    <property type="entry name" value="IPT"/>
</dbReference>
<dbReference type="PANTHER" id="PTHR11088">
    <property type="entry name" value="TRNA DIMETHYLALLYLTRANSFERASE"/>
    <property type="match status" value="1"/>
</dbReference>
<dbReference type="NCBIfam" id="TIGR00174">
    <property type="entry name" value="miaA"/>
    <property type="match status" value="1"/>
</dbReference>
<evidence type="ECO:0000256" key="2">
    <source>
        <dbReference type="ARBA" id="ARBA00003213"/>
    </source>
</evidence>
<feature type="region of interest" description="Interaction with substrate tRNA" evidence="10">
    <location>
        <begin position="268"/>
        <end position="273"/>
    </location>
</feature>
<dbReference type="SUPFAM" id="SSF52540">
    <property type="entry name" value="P-loop containing nucleoside triphosphate hydrolases"/>
    <property type="match status" value="1"/>
</dbReference>